<evidence type="ECO:0000313" key="3">
    <source>
        <dbReference type="Proteomes" id="UP001147653"/>
    </source>
</evidence>
<keyword evidence="3" id="KW-1185">Reference proteome</keyword>
<dbReference type="AlphaFoldDB" id="A0A9X3S8J7"/>
<dbReference type="Proteomes" id="UP001147653">
    <property type="component" value="Unassembled WGS sequence"/>
</dbReference>
<dbReference type="EMBL" id="JAPDDP010000012">
    <property type="protein sequence ID" value="MDA0180396.1"/>
    <property type="molecule type" value="Genomic_DNA"/>
</dbReference>
<feature type="transmembrane region" description="Helical" evidence="1">
    <location>
        <begin position="55"/>
        <end position="73"/>
    </location>
</feature>
<feature type="transmembrane region" description="Helical" evidence="1">
    <location>
        <begin position="111"/>
        <end position="138"/>
    </location>
</feature>
<comment type="caution">
    <text evidence="2">The sequence shown here is derived from an EMBL/GenBank/DDBJ whole genome shotgun (WGS) entry which is preliminary data.</text>
</comment>
<proteinExistence type="predicted"/>
<feature type="transmembrane region" description="Helical" evidence="1">
    <location>
        <begin position="21"/>
        <end position="43"/>
    </location>
</feature>
<evidence type="ECO:0000256" key="1">
    <source>
        <dbReference type="SAM" id="Phobius"/>
    </source>
</evidence>
<feature type="transmembrane region" description="Helical" evidence="1">
    <location>
        <begin position="80"/>
        <end position="99"/>
    </location>
</feature>
<keyword evidence="1" id="KW-1133">Transmembrane helix</keyword>
<protein>
    <submittedName>
        <fullName evidence="2">Uncharacterized protein</fullName>
    </submittedName>
</protein>
<accession>A0A9X3S8J7</accession>
<name>A0A9X3S8J7_9ACTN</name>
<keyword evidence="1" id="KW-0812">Transmembrane</keyword>
<reference evidence="2" key="1">
    <citation type="submission" date="2022-10" db="EMBL/GenBank/DDBJ databases">
        <title>The WGS of Solirubrobacter phytolaccae KCTC 29190.</title>
        <authorList>
            <person name="Jiang Z."/>
        </authorList>
    </citation>
    <scope>NUCLEOTIDE SEQUENCE</scope>
    <source>
        <strain evidence="2">KCTC 29190</strain>
    </source>
</reference>
<gene>
    <name evidence="2" type="ORF">OJ997_08835</name>
</gene>
<organism evidence="2 3">
    <name type="scientific">Solirubrobacter phytolaccae</name>
    <dbReference type="NCBI Taxonomy" id="1404360"/>
    <lineage>
        <taxon>Bacteria</taxon>
        <taxon>Bacillati</taxon>
        <taxon>Actinomycetota</taxon>
        <taxon>Thermoleophilia</taxon>
        <taxon>Solirubrobacterales</taxon>
        <taxon>Solirubrobacteraceae</taxon>
        <taxon>Solirubrobacter</taxon>
    </lineage>
</organism>
<evidence type="ECO:0000313" key="2">
    <source>
        <dbReference type="EMBL" id="MDA0180396.1"/>
    </source>
</evidence>
<keyword evidence="1" id="KW-0472">Membrane</keyword>
<dbReference type="RefSeq" id="WP_270024703.1">
    <property type="nucleotide sequence ID" value="NZ_JAPDDP010000012.1"/>
</dbReference>
<sequence length="155" mass="16806">MADEDRVVIEHPNRRKASSQLARLVVIVLLLVSAAVVLIVSLGGWDTIEGAKSVQVLYIVLYVVFALFVARWSRGALPMIAALAIILGIFGTVAAPAWFDRAKDGFTDPAIASDVLGLLCVLLVALQLALVLSAMIGFRQQWNVEVERRREAAPV</sequence>